<dbReference type="Gene3D" id="3.30.565.10">
    <property type="entry name" value="Histidine kinase-like ATPase, C-terminal domain"/>
    <property type="match status" value="1"/>
</dbReference>
<evidence type="ECO:0000256" key="5">
    <source>
        <dbReference type="SAM" id="Phobius"/>
    </source>
</evidence>
<evidence type="ECO:0000256" key="1">
    <source>
        <dbReference type="ARBA" id="ARBA00004370"/>
    </source>
</evidence>
<keyword evidence="5" id="KW-1133">Transmembrane helix</keyword>
<dbReference type="Proteomes" id="UP001299608">
    <property type="component" value="Unassembled WGS sequence"/>
</dbReference>
<keyword evidence="4 7" id="KW-0418">Kinase</keyword>
<comment type="subcellular location">
    <subcellularLocation>
        <location evidence="1">Membrane</location>
    </subcellularLocation>
</comment>
<reference evidence="7" key="1">
    <citation type="submission" date="2022-01" db="EMBL/GenBank/DDBJ databases">
        <title>Collection of gut derived symbiotic bacterial strains cultured from healthy donors.</title>
        <authorList>
            <person name="Lin H."/>
            <person name="Kohout C."/>
            <person name="Waligurski E."/>
            <person name="Pamer E.G."/>
        </authorList>
    </citation>
    <scope>NUCLEOTIDE SEQUENCE</scope>
    <source>
        <strain evidence="7">DFI.6.55</strain>
    </source>
</reference>
<dbReference type="InterPro" id="IPR050640">
    <property type="entry name" value="Bact_2-comp_sensor_kinase"/>
</dbReference>
<dbReference type="RefSeq" id="WP_227115926.1">
    <property type="nucleotide sequence ID" value="NZ_CAXTHN010000016.1"/>
</dbReference>
<feature type="transmembrane region" description="Helical" evidence="5">
    <location>
        <begin position="295"/>
        <end position="321"/>
    </location>
</feature>
<evidence type="ECO:0000259" key="6">
    <source>
        <dbReference type="PROSITE" id="PS50885"/>
    </source>
</evidence>
<dbReference type="Gene3D" id="6.10.340.10">
    <property type="match status" value="1"/>
</dbReference>
<dbReference type="GO" id="GO:0000155">
    <property type="term" value="F:phosphorelay sensor kinase activity"/>
    <property type="evidence" value="ECO:0007669"/>
    <property type="project" value="InterPro"/>
</dbReference>
<sequence>MEHMRKTNHTRLPNYMTMIKHMTIRNKILMVITAVLMLCSVLITSVWYTASSKMADTYLKDISGSTMRDACQAFEYLLTDTSYMAAMVSLNDRNIIRPVKALNERTIMENGQWNMEYLKNRRIIKEFINDLNGYKYYIVGIGVIVNEGCTFSTSHLVEGQGDVYERIMGLDQDRLKKNIVMLEPIHVEGGKSTYDSDYVVPAVRGITDWNQNLIGYTVMYFDYGVIEDMFSSNLPEGSRFQVANGSRSLIFSNCGDELLDISHPIQGYVYNTFQADNVDWTFTMALPSDYYTADIYHTALFTGVIMVGILLLAGLLSGLVVSRSTREITVLKDSMQQVSAGNLSVCYAVRAEDEIGQMGHTFNHMVVRIRELMRRITEEEKQKRLIEMDFLQAQINPHFISNVLNNVVWMAKLQHADNIVPLIHSLNAMLQNVMHRRNDMITLEDELEYVDNYLTIVEYSGSYDFAVEKKISEDAKELYVPRFILQPIMENAIYHGLPGDLSRQGLIRIEAWREDDKLNIVIEDNGEGMTKEQIEAVLSTPAGDRKRFNGIGISNVNARIRLFFGEDFGIRYESSPGNYTKAVLLLPAVDGAGEE</sequence>
<evidence type="ECO:0000256" key="4">
    <source>
        <dbReference type="ARBA" id="ARBA00022777"/>
    </source>
</evidence>
<evidence type="ECO:0000256" key="3">
    <source>
        <dbReference type="ARBA" id="ARBA00022679"/>
    </source>
</evidence>
<dbReference type="InterPro" id="IPR003594">
    <property type="entry name" value="HATPase_dom"/>
</dbReference>
<dbReference type="SMART" id="SM00387">
    <property type="entry name" value="HATPase_c"/>
    <property type="match status" value="1"/>
</dbReference>
<dbReference type="SMART" id="SM00304">
    <property type="entry name" value="HAMP"/>
    <property type="match status" value="1"/>
</dbReference>
<dbReference type="EMBL" id="JAKNGE010000011">
    <property type="protein sequence ID" value="MCG4745940.1"/>
    <property type="molecule type" value="Genomic_DNA"/>
</dbReference>
<dbReference type="PANTHER" id="PTHR34220">
    <property type="entry name" value="SENSOR HISTIDINE KINASE YPDA"/>
    <property type="match status" value="1"/>
</dbReference>
<comment type="caution">
    <text evidence="7">The sequence shown here is derived from an EMBL/GenBank/DDBJ whole genome shotgun (WGS) entry which is preliminary data.</text>
</comment>
<keyword evidence="5" id="KW-0812">Transmembrane</keyword>
<evidence type="ECO:0000256" key="2">
    <source>
        <dbReference type="ARBA" id="ARBA00022553"/>
    </source>
</evidence>
<dbReference type="InterPro" id="IPR003660">
    <property type="entry name" value="HAMP_dom"/>
</dbReference>
<dbReference type="AlphaFoldDB" id="A0AAW5BNY1"/>
<feature type="transmembrane region" description="Helical" evidence="5">
    <location>
        <begin position="28"/>
        <end position="50"/>
    </location>
</feature>
<gene>
    <name evidence="7" type="ORF">L0N08_10995</name>
</gene>
<dbReference type="Pfam" id="PF02518">
    <property type="entry name" value="HATPase_c"/>
    <property type="match status" value="1"/>
</dbReference>
<dbReference type="SUPFAM" id="SSF55874">
    <property type="entry name" value="ATPase domain of HSP90 chaperone/DNA topoisomerase II/histidine kinase"/>
    <property type="match status" value="1"/>
</dbReference>
<dbReference type="SUPFAM" id="SSF158472">
    <property type="entry name" value="HAMP domain-like"/>
    <property type="match status" value="1"/>
</dbReference>
<keyword evidence="5" id="KW-0472">Membrane</keyword>
<dbReference type="PANTHER" id="PTHR34220:SF7">
    <property type="entry name" value="SENSOR HISTIDINE KINASE YPDA"/>
    <property type="match status" value="1"/>
</dbReference>
<name>A0AAW5BNY1_9FIRM</name>
<keyword evidence="2" id="KW-0597">Phosphoprotein</keyword>
<evidence type="ECO:0000313" key="8">
    <source>
        <dbReference type="Proteomes" id="UP001299608"/>
    </source>
</evidence>
<dbReference type="PROSITE" id="PS50885">
    <property type="entry name" value="HAMP"/>
    <property type="match status" value="1"/>
</dbReference>
<dbReference type="Pfam" id="PF06580">
    <property type="entry name" value="His_kinase"/>
    <property type="match status" value="1"/>
</dbReference>
<proteinExistence type="predicted"/>
<dbReference type="InterPro" id="IPR010559">
    <property type="entry name" value="Sig_transdc_His_kin_internal"/>
</dbReference>
<dbReference type="GO" id="GO:0016020">
    <property type="term" value="C:membrane"/>
    <property type="evidence" value="ECO:0007669"/>
    <property type="project" value="UniProtKB-SubCell"/>
</dbReference>
<dbReference type="InterPro" id="IPR036890">
    <property type="entry name" value="HATPase_C_sf"/>
</dbReference>
<feature type="domain" description="HAMP" evidence="6">
    <location>
        <begin position="322"/>
        <end position="374"/>
    </location>
</feature>
<evidence type="ECO:0000313" key="7">
    <source>
        <dbReference type="EMBL" id="MCG4745940.1"/>
    </source>
</evidence>
<dbReference type="CDD" id="cd06225">
    <property type="entry name" value="HAMP"/>
    <property type="match status" value="1"/>
</dbReference>
<accession>A0AAW5BNY1</accession>
<protein>
    <submittedName>
        <fullName evidence="7">Histidine kinase</fullName>
    </submittedName>
</protein>
<keyword evidence="3" id="KW-0808">Transferase</keyword>
<dbReference type="Pfam" id="PF00672">
    <property type="entry name" value="HAMP"/>
    <property type="match status" value="1"/>
</dbReference>
<organism evidence="7 8">
    <name type="scientific">Enterocloster aldenensis</name>
    <dbReference type="NCBI Taxonomy" id="358742"/>
    <lineage>
        <taxon>Bacteria</taxon>
        <taxon>Bacillati</taxon>
        <taxon>Bacillota</taxon>
        <taxon>Clostridia</taxon>
        <taxon>Lachnospirales</taxon>
        <taxon>Lachnospiraceae</taxon>
        <taxon>Enterocloster</taxon>
    </lineage>
</organism>